<dbReference type="Pfam" id="PF10613">
    <property type="entry name" value="Lig_chan-Glu_bd"/>
    <property type="match status" value="1"/>
</dbReference>
<comment type="subcellular location">
    <subcellularLocation>
        <location evidence="1">Cell membrane</location>
        <topology evidence="1">Multi-pass membrane protein</topology>
    </subcellularLocation>
    <subcellularLocation>
        <location evidence="14">Postsynaptic cell membrane</location>
    </subcellularLocation>
</comment>
<reference evidence="18 19" key="1">
    <citation type="submission" date="2022-12" db="EMBL/GenBank/DDBJ databases">
        <title>Chromosome-level genome of Tegillarca granosa.</title>
        <authorList>
            <person name="Kim J."/>
        </authorList>
    </citation>
    <scope>NUCLEOTIDE SEQUENCE [LARGE SCALE GENOMIC DNA]</scope>
    <source>
        <strain evidence="18">Teg-2019</strain>
        <tissue evidence="18">Adductor muscle</tissue>
    </source>
</reference>
<evidence type="ECO:0000256" key="8">
    <source>
        <dbReference type="ARBA" id="ARBA00023136"/>
    </source>
</evidence>
<keyword evidence="10" id="KW-0325">Glycoprotein</keyword>
<evidence type="ECO:0000256" key="11">
    <source>
        <dbReference type="ARBA" id="ARBA00023257"/>
    </source>
</evidence>
<keyword evidence="2" id="KW-0813">Transport</keyword>
<dbReference type="InterPro" id="IPR001508">
    <property type="entry name" value="Iono_Glu_rcpt_met"/>
</dbReference>
<dbReference type="Pfam" id="PF00060">
    <property type="entry name" value="Lig_chan"/>
    <property type="match status" value="1"/>
</dbReference>
<dbReference type="Gene3D" id="1.10.287.70">
    <property type="match status" value="1"/>
</dbReference>
<keyword evidence="9" id="KW-0675">Receptor</keyword>
<evidence type="ECO:0000256" key="5">
    <source>
        <dbReference type="ARBA" id="ARBA00022989"/>
    </source>
</evidence>
<dbReference type="InterPro" id="IPR001320">
    <property type="entry name" value="Iontro_rcpt_C"/>
</dbReference>
<evidence type="ECO:0000256" key="4">
    <source>
        <dbReference type="ARBA" id="ARBA00022692"/>
    </source>
</evidence>
<protein>
    <submittedName>
        <fullName evidence="18">Uncharacterized protein</fullName>
    </submittedName>
</protein>
<dbReference type="EMBL" id="JARBDR010000923">
    <property type="protein sequence ID" value="KAJ8298395.1"/>
    <property type="molecule type" value="Genomic_DNA"/>
</dbReference>
<evidence type="ECO:0000259" key="17">
    <source>
        <dbReference type="SMART" id="SM00918"/>
    </source>
</evidence>
<keyword evidence="12" id="KW-1071">Ligand-gated ion channel</keyword>
<keyword evidence="6" id="KW-0770">Synapse</keyword>
<evidence type="ECO:0000256" key="13">
    <source>
        <dbReference type="ARBA" id="ARBA00023303"/>
    </source>
</evidence>
<comment type="caution">
    <text evidence="18">The sequence shown here is derived from an EMBL/GenBank/DDBJ whole genome shotgun (WGS) entry which is preliminary data.</text>
</comment>
<feature type="transmembrane region" description="Helical" evidence="15">
    <location>
        <begin position="341"/>
        <end position="360"/>
    </location>
</feature>
<dbReference type="SUPFAM" id="SSF53822">
    <property type="entry name" value="Periplasmic binding protein-like I"/>
    <property type="match status" value="1"/>
</dbReference>
<dbReference type="SUPFAM" id="SSF81324">
    <property type="entry name" value="Voltage-gated potassium channels"/>
    <property type="match status" value="1"/>
</dbReference>
<keyword evidence="13" id="KW-0407">Ion channel</keyword>
<dbReference type="Gene3D" id="3.40.50.2300">
    <property type="match status" value="1"/>
</dbReference>
<evidence type="ECO:0000256" key="9">
    <source>
        <dbReference type="ARBA" id="ARBA00023170"/>
    </source>
</evidence>
<evidence type="ECO:0000256" key="1">
    <source>
        <dbReference type="ARBA" id="ARBA00004651"/>
    </source>
</evidence>
<evidence type="ECO:0000256" key="10">
    <source>
        <dbReference type="ARBA" id="ARBA00023180"/>
    </source>
</evidence>
<dbReference type="Gene3D" id="3.40.190.10">
    <property type="entry name" value="Periplasmic binding protein-like II"/>
    <property type="match status" value="2"/>
</dbReference>
<accession>A0ABQ9E4D2</accession>
<evidence type="ECO:0000256" key="14">
    <source>
        <dbReference type="ARBA" id="ARBA00034100"/>
    </source>
</evidence>
<dbReference type="SMART" id="SM00918">
    <property type="entry name" value="Lig_chan-Glu_bd"/>
    <property type="match status" value="1"/>
</dbReference>
<feature type="domain" description="Ionotropic glutamate receptor C-terminal" evidence="16">
    <location>
        <begin position="213"/>
        <end position="569"/>
    </location>
</feature>
<dbReference type="PRINTS" id="PR00177">
    <property type="entry name" value="NMDARECEPTOR"/>
</dbReference>
<keyword evidence="4 15" id="KW-0812">Transmembrane</keyword>
<evidence type="ECO:0000313" key="18">
    <source>
        <dbReference type="EMBL" id="KAJ8298395.1"/>
    </source>
</evidence>
<dbReference type="PANTHER" id="PTHR18966">
    <property type="entry name" value="IONOTROPIC GLUTAMATE RECEPTOR"/>
    <property type="match status" value="1"/>
</dbReference>
<proteinExistence type="predicted"/>
<dbReference type="SUPFAM" id="SSF53850">
    <property type="entry name" value="Periplasmic binding protein-like II"/>
    <property type="match status" value="1"/>
</dbReference>
<evidence type="ECO:0000256" key="12">
    <source>
        <dbReference type="ARBA" id="ARBA00023286"/>
    </source>
</evidence>
<evidence type="ECO:0000259" key="16">
    <source>
        <dbReference type="SMART" id="SM00079"/>
    </source>
</evidence>
<keyword evidence="11" id="KW-0628">Postsynaptic cell membrane</keyword>
<keyword evidence="19" id="KW-1185">Reference proteome</keyword>
<dbReference type="SMART" id="SM00079">
    <property type="entry name" value="PBPe"/>
    <property type="match status" value="1"/>
</dbReference>
<evidence type="ECO:0000256" key="15">
    <source>
        <dbReference type="SAM" id="Phobius"/>
    </source>
</evidence>
<dbReference type="InterPro" id="IPR001828">
    <property type="entry name" value="ANF_lig-bd_rcpt"/>
</dbReference>
<feature type="transmembrane region" description="Helical" evidence="15">
    <location>
        <begin position="408"/>
        <end position="429"/>
    </location>
</feature>
<sequence>MVTDKQNIPYISMSASDKNMSSVFQLVPPPSGFTKAILDLVLYNEWKRISIFYDDEEGSLLVEKFVSNQYMDFVKSWKLQKTASPTNIRKDLLKMRTTLLQISIISCNKENTKQILEQAQNLAMLTTPYVWLIYDQVRLNGMTGNVQFGPYGHRFNYSISLTEVSDSLTYQYGIPKFNIGQWYSHPALPTRHLEFNNRLQNNRTIQFPLKGRKIKIVTILEKPFTMLKRDHEQYTGNAKFHGYAVDLAKEIAQKLEFEYELYLVHDGKFGSRLSNGEWNGMIGEILAGNATMTMAPLSIDAKREEAVDFTMPFMNRYINVIMKAPELEKSYFDFLNPLHPIVWICTFGAFFIVSITLYVLERFSTGVKSGRPRVYVKECFWFMFGSLLHSSTDTTPSTLPGRTLTSFWFFFSLILVSSYTANLAAFLTVKKINSPINSVADLALQNKIKYGTVESSGVLNFFKTTTIQHFAKMGAQMAEIDPSSLVPNTTEGFERVKRGDFAFFWDSTVNKYMTIENCGLMEIGPPFAPKGFGIAVPSGAVYRKELSMTLLRLGDSGILNQLQNKWWGRSTCPDVSKPSADETSELQLENVAGIFFILGSGIALAI</sequence>
<evidence type="ECO:0000256" key="2">
    <source>
        <dbReference type="ARBA" id="ARBA00022448"/>
    </source>
</evidence>
<dbReference type="InterPro" id="IPR028082">
    <property type="entry name" value="Peripla_BP_I"/>
</dbReference>
<dbReference type="InterPro" id="IPR019594">
    <property type="entry name" value="Glu/Gly-bd"/>
</dbReference>
<feature type="transmembrane region" description="Helical" evidence="15">
    <location>
        <begin position="372"/>
        <end position="388"/>
    </location>
</feature>
<dbReference type="Proteomes" id="UP001217089">
    <property type="component" value="Unassembled WGS sequence"/>
</dbReference>
<evidence type="ECO:0000313" key="19">
    <source>
        <dbReference type="Proteomes" id="UP001217089"/>
    </source>
</evidence>
<feature type="domain" description="Ionotropic glutamate receptor L-glutamate and glycine-binding" evidence="17">
    <location>
        <begin position="223"/>
        <end position="287"/>
    </location>
</feature>
<dbReference type="InterPro" id="IPR015683">
    <property type="entry name" value="Ionotropic_Glu_rcpt"/>
</dbReference>
<evidence type="ECO:0000256" key="3">
    <source>
        <dbReference type="ARBA" id="ARBA00022475"/>
    </source>
</evidence>
<keyword evidence="3" id="KW-1003">Cell membrane</keyword>
<keyword evidence="5 15" id="KW-1133">Transmembrane helix</keyword>
<organism evidence="18 19">
    <name type="scientific">Tegillarca granosa</name>
    <name type="common">Malaysian cockle</name>
    <name type="synonym">Anadara granosa</name>
    <dbReference type="NCBI Taxonomy" id="220873"/>
    <lineage>
        <taxon>Eukaryota</taxon>
        <taxon>Metazoa</taxon>
        <taxon>Spiralia</taxon>
        <taxon>Lophotrochozoa</taxon>
        <taxon>Mollusca</taxon>
        <taxon>Bivalvia</taxon>
        <taxon>Autobranchia</taxon>
        <taxon>Pteriomorphia</taxon>
        <taxon>Arcoida</taxon>
        <taxon>Arcoidea</taxon>
        <taxon>Arcidae</taxon>
        <taxon>Tegillarca</taxon>
    </lineage>
</organism>
<feature type="non-terminal residue" evidence="18">
    <location>
        <position position="606"/>
    </location>
</feature>
<gene>
    <name evidence="18" type="ORF">KUTeg_024926</name>
</gene>
<evidence type="ECO:0000256" key="7">
    <source>
        <dbReference type="ARBA" id="ARBA00023065"/>
    </source>
</evidence>
<keyword evidence="8 15" id="KW-0472">Membrane</keyword>
<name>A0ABQ9E4D2_TEGGR</name>
<keyword evidence="7" id="KW-0406">Ion transport</keyword>
<dbReference type="Pfam" id="PF01094">
    <property type="entry name" value="ANF_receptor"/>
    <property type="match status" value="1"/>
</dbReference>
<evidence type="ECO:0000256" key="6">
    <source>
        <dbReference type="ARBA" id="ARBA00023018"/>
    </source>
</evidence>